<dbReference type="EMBL" id="BQNB010008566">
    <property type="protein sequence ID" value="GJS51160.1"/>
    <property type="molecule type" value="Genomic_DNA"/>
</dbReference>
<dbReference type="Proteomes" id="UP001151760">
    <property type="component" value="Unassembled WGS sequence"/>
</dbReference>
<protein>
    <submittedName>
        <fullName evidence="1">Uncharacterized protein</fullName>
    </submittedName>
</protein>
<organism evidence="1 2">
    <name type="scientific">Tanacetum coccineum</name>
    <dbReference type="NCBI Taxonomy" id="301880"/>
    <lineage>
        <taxon>Eukaryota</taxon>
        <taxon>Viridiplantae</taxon>
        <taxon>Streptophyta</taxon>
        <taxon>Embryophyta</taxon>
        <taxon>Tracheophyta</taxon>
        <taxon>Spermatophyta</taxon>
        <taxon>Magnoliopsida</taxon>
        <taxon>eudicotyledons</taxon>
        <taxon>Gunneridae</taxon>
        <taxon>Pentapetalae</taxon>
        <taxon>asterids</taxon>
        <taxon>campanulids</taxon>
        <taxon>Asterales</taxon>
        <taxon>Asteraceae</taxon>
        <taxon>Asteroideae</taxon>
        <taxon>Anthemideae</taxon>
        <taxon>Anthemidinae</taxon>
        <taxon>Tanacetum</taxon>
    </lineage>
</organism>
<proteinExistence type="predicted"/>
<accession>A0ABQ4WEB5</accession>
<gene>
    <name evidence="1" type="ORF">Tco_0624522</name>
</gene>
<reference evidence="1" key="1">
    <citation type="journal article" date="2022" name="Int. J. Mol. Sci.">
        <title>Draft Genome of Tanacetum Coccineum: Genomic Comparison of Closely Related Tanacetum-Family Plants.</title>
        <authorList>
            <person name="Yamashiro T."/>
            <person name="Shiraishi A."/>
            <person name="Nakayama K."/>
            <person name="Satake H."/>
        </authorList>
    </citation>
    <scope>NUCLEOTIDE SEQUENCE</scope>
</reference>
<evidence type="ECO:0000313" key="2">
    <source>
        <dbReference type="Proteomes" id="UP001151760"/>
    </source>
</evidence>
<evidence type="ECO:0000313" key="1">
    <source>
        <dbReference type="EMBL" id="GJS51160.1"/>
    </source>
</evidence>
<sequence length="153" mass="17627">MTKVTDLEANLEQFKIEQAAINSEAAKQRALLQATIEKNKVEADREQGEDDWQPHYEPDLQDIQDTPDCCNLKPHMDVIQEGRSCSKLSYCSFGPVLRCDNVLHLVVVQGLGSNYKRSRLEFYSTIILVVHLEPNILYGPFFEQRMTWDPRIT</sequence>
<name>A0ABQ4WEB5_9ASTR</name>
<keyword evidence="2" id="KW-1185">Reference proteome</keyword>
<comment type="caution">
    <text evidence="1">The sequence shown here is derived from an EMBL/GenBank/DDBJ whole genome shotgun (WGS) entry which is preliminary data.</text>
</comment>
<reference evidence="1" key="2">
    <citation type="submission" date="2022-01" db="EMBL/GenBank/DDBJ databases">
        <authorList>
            <person name="Yamashiro T."/>
            <person name="Shiraishi A."/>
            <person name="Satake H."/>
            <person name="Nakayama K."/>
        </authorList>
    </citation>
    <scope>NUCLEOTIDE SEQUENCE</scope>
</reference>